<protein>
    <submittedName>
        <fullName evidence="2">Uncharacterized protein</fullName>
    </submittedName>
</protein>
<proteinExistence type="predicted"/>
<dbReference type="AlphaFoldDB" id="A0A061RUJ4"/>
<gene>
    <name evidence="2" type="ORF">TSPGSL018_22622</name>
</gene>
<reference evidence="2" key="1">
    <citation type="submission" date="2014-05" db="EMBL/GenBank/DDBJ databases">
        <title>The transcriptome of the halophilic microalga Tetraselmis sp. GSL018 isolated from the Great Salt Lake, Utah.</title>
        <authorList>
            <person name="Jinkerson R.E."/>
            <person name="D'Adamo S."/>
            <person name="Posewitz M.C."/>
        </authorList>
    </citation>
    <scope>NUCLEOTIDE SEQUENCE</scope>
    <source>
        <strain evidence="2">GSL018</strain>
    </source>
</reference>
<sequence>GSGASFVGLTGGPRRDRRSVLGPSSTGRGIPPSPRDRASPAFLTATILSCDRARRRMSKGPSDGHELLSPNWEAEAAVDSPS</sequence>
<feature type="region of interest" description="Disordered" evidence="1">
    <location>
        <begin position="1"/>
        <end position="42"/>
    </location>
</feature>
<accession>A0A061RUJ4</accession>
<feature type="non-terminal residue" evidence="2">
    <location>
        <position position="82"/>
    </location>
</feature>
<dbReference type="EMBL" id="GBEZ01010036">
    <property type="protein sequence ID" value="JAC75603.1"/>
    <property type="molecule type" value="Transcribed_RNA"/>
</dbReference>
<name>A0A061RUJ4_9CHLO</name>
<organism evidence="2">
    <name type="scientific">Tetraselmis sp. GSL018</name>
    <dbReference type="NCBI Taxonomy" id="582737"/>
    <lineage>
        <taxon>Eukaryota</taxon>
        <taxon>Viridiplantae</taxon>
        <taxon>Chlorophyta</taxon>
        <taxon>core chlorophytes</taxon>
        <taxon>Chlorodendrophyceae</taxon>
        <taxon>Chlorodendrales</taxon>
        <taxon>Chlorodendraceae</taxon>
        <taxon>Tetraselmis</taxon>
    </lineage>
</organism>
<evidence type="ECO:0000313" key="2">
    <source>
        <dbReference type="EMBL" id="JAC75603.1"/>
    </source>
</evidence>
<evidence type="ECO:0000256" key="1">
    <source>
        <dbReference type="SAM" id="MobiDB-lite"/>
    </source>
</evidence>
<feature type="non-terminal residue" evidence="2">
    <location>
        <position position="1"/>
    </location>
</feature>
<feature type="region of interest" description="Disordered" evidence="1">
    <location>
        <begin position="54"/>
        <end position="82"/>
    </location>
</feature>